<keyword evidence="4" id="KW-0539">Nucleus</keyword>
<dbReference type="PANTHER" id="PTHR45614">
    <property type="entry name" value="MYB PROTEIN-RELATED"/>
    <property type="match status" value="1"/>
</dbReference>
<dbReference type="PROSITE" id="PS51294">
    <property type="entry name" value="HTH_MYB"/>
    <property type="match status" value="2"/>
</dbReference>
<dbReference type="PROSITE" id="PS50090">
    <property type="entry name" value="MYB_LIKE"/>
    <property type="match status" value="2"/>
</dbReference>
<dbReference type="GO" id="GO:0000978">
    <property type="term" value="F:RNA polymerase II cis-regulatory region sequence-specific DNA binding"/>
    <property type="evidence" value="ECO:0007669"/>
    <property type="project" value="TreeGrafter"/>
</dbReference>
<feature type="domain" description="HTH myb-type" evidence="7">
    <location>
        <begin position="170"/>
        <end position="225"/>
    </location>
</feature>
<dbReference type="GO" id="GO:0000981">
    <property type="term" value="F:DNA-binding transcription factor activity, RNA polymerase II-specific"/>
    <property type="evidence" value="ECO:0007669"/>
    <property type="project" value="TreeGrafter"/>
</dbReference>
<keyword evidence="3" id="KW-0804">Transcription</keyword>
<reference evidence="8" key="1">
    <citation type="submission" date="2014-09" db="EMBL/GenBank/DDBJ databases">
        <authorList>
            <person name="Magalhaes I.L.F."/>
            <person name="Oliveira U."/>
            <person name="Santos F.R."/>
            <person name="Vidigal T.H.D.A."/>
            <person name="Brescovit A.D."/>
            <person name="Santos A.J."/>
        </authorList>
    </citation>
    <scope>NUCLEOTIDE SEQUENCE</scope>
    <source>
        <tissue evidence="8">Shoot tissue taken approximately 20 cm above the soil surface</tissue>
    </source>
</reference>
<dbReference type="FunFam" id="1.10.10.60:FF:000016">
    <property type="entry name" value="Transcriptional activator Myb isoform A"/>
    <property type="match status" value="1"/>
</dbReference>
<reference evidence="8" key="2">
    <citation type="journal article" date="2015" name="Data Brief">
        <title>Shoot transcriptome of the giant reed, Arundo donax.</title>
        <authorList>
            <person name="Barrero R.A."/>
            <person name="Guerrero F.D."/>
            <person name="Moolhuijzen P."/>
            <person name="Goolsby J.A."/>
            <person name="Tidwell J."/>
            <person name="Bellgard S.E."/>
            <person name="Bellgard M.I."/>
        </authorList>
    </citation>
    <scope>NUCLEOTIDE SEQUENCE</scope>
    <source>
        <tissue evidence="8">Shoot tissue taken approximately 20 cm above the soil surface</tissue>
    </source>
</reference>
<evidence type="ECO:0000256" key="3">
    <source>
        <dbReference type="ARBA" id="ARBA00023163"/>
    </source>
</evidence>
<dbReference type="SMART" id="SM00717">
    <property type="entry name" value="SANT"/>
    <property type="match status" value="2"/>
</dbReference>
<organism evidence="8">
    <name type="scientific">Arundo donax</name>
    <name type="common">Giant reed</name>
    <name type="synonym">Donax arundinaceus</name>
    <dbReference type="NCBI Taxonomy" id="35708"/>
    <lineage>
        <taxon>Eukaryota</taxon>
        <taxon>Viridiplantae</taxon>
        <taxon>Streptophyta</taxon>
        <taxon>Embryophyta</taxon>
        <taxon>Tracheophyta</taxon>
        <taxon>Spermatophyta</taxon>
        <taxon>Magnoliopsida</taxon>
        <taxon>Liliopsida</taxon>
        <taxon>Poales</taxon>
        <taxon>Poaceae</taxon>
        <taxon>PACMAD clade</taxon>
        <taxon>Arundinoideae</taxon>
        <taxon>Arundineae</taxon>
        <taxon>Arundo</taxon>
    </lineage>
</organism>
<feature type="compositionally biased region" description="Basic and acidic residues" evidence="5">
    <location>
        <begin position="34"/>
        <end position="45"/>
    </location>
</feature>
<dbReference type="CDD" id="cd00167">
    <property type="entry name" value="SANT"/>
    <property type="match status" value="2"/>
</dbReference>
<evidence type="ECO:0000256" key="5">
    <source>
        <dbReference type="SAM" id="MobiDB-lite"/>
    </source>
</evidence>
<feature type="region of interest" description="Disordered" evidence="5">
    <location>
        <begin position="20"/>
        <end position="45"/>
    </location>
</feature>
<keyword evidence="2" id="KW-0238">DNA-binding</keyword>
<protein>
    <submittedName>
        <fullName evidence="8">Uncharacterized protein</fullName>
    </submittedName>
</protein>
<evidence type="ECO:0000259" key="6">
    <source>
        <dbReference type="PROSITE" id="PS50090"/>
    </source>
</evidence>
<dbReference type="InterPro" id="IPR050560">
    <property type="entry name" value="MYB_TF"/>
</dbReference>
<dbReference type="GO" id="GO:0005634">
    <property type="term" value="C:nucleus"/>
    <property type="evidence" value="ECO:0007669"/>
    <property type="project" value="TreeGrafter"/>
</dbReference>
<accession>A0A0A9FY27</accession>
<dbReference type="InterPro" id="IPR017930">
    <property type="entry name" value="Myb_dom"/>
</dbReference>
<dbReference type="PANTHER" id="PTHR45614:SF33">
    <property type="entry name" value="OS02G0271900 PROTEIN"/>
    <property type="match status" value="1"/>
</dbReference>
<proteinExistence type="predicted"/>
<feature type="region of interest" description="Disordered" evidence="5">
    <location>
        <begin position="294"/>
        <end position="347"/>
    </location>
</feature>
<keyword evidence="1" id="KW-0805">Transcription regulation</keyword>
<dbReference type="InterPro" id="IPR001005">
    <property type="entry name" value="SANT/Myb"/>
</dbReference>
<evidence type="ECO:0000256" key="4">
    <source>
        <dbReference type="ARBA" id="ARBA00023242"/>
    </source>
</evidence>
<dbReference type="EMBL" id="GBRH01180744">
    <property type="protein sequence ID" value="JAE17152.1"/>
    <property type="molecule type" value="Transcribed_RNA"/>
</dbReference>
<dbReference type="SUPFAM" id="SSF46689">
    <property type="entry name" value="Homeodomain-like"/>
    <property type="match status" value="1"/>
</dbReference>
<feature type="domain" description="Myb-like" evidence="6">
    <location>
        <begin position="222"/>
        <end position="272"/>
    </location>
</feature>
<evidence type="ECO:0000313" key="8">
    <source>
        <dbReference type="EMBL" id="JAE17152.1"/>
    </source>
</evidence>
<feature type="domain" description="HTH myb-type" evidence="7">
    <location>
        <begin position="226"/>
        <end position="276"/>
    </location>
</feature>
<feature type="domain" description="Myb-like" evidence="6">
    <location>
        <begin position="170"/>
        <end position="221"/>
    </location>
</feature>
<sequence length="491" mass="54910">MKRKLDLYLASGLLKQVPDLHDNLPVPKGSQSDIPKDSEVSSDRNRLSSILLINPKSEKGLTGLGENADTSVGGSSDFIYAKALDVQSAKVSERIMTKLQQRARSRKQLYSLSTPVEVKSDVPHEIAKHCQDSESKKTVEFRYLDYISWFQAEGPPHKKNVHCLESNSKNPERTRYRWSAEEDEMLTRMVTKYGLKNWQTIASAIPDRNAQQCRIRWKHSLDPEINKEPWSEQEELTLIRAHQIYGNQWLKMVKHFPGRTNHALKEHWRGPMKGKLNSYLASGLLEQIPDLHEDLSVPDSSQSDIPKDSEGSSDRNLMPPALPKSPKSKQEVTGEGENADSSGGESSDFIYAKGLNAHSAKVSERIIAKSKQRARARRKLDFLSTPVELKVCASAASSQRPLPKSEQMSPDTGNTSLLIVCRDIPPNVPSECVETALSRSANNHPNDIPSSARPEPCSLDIHENSSDHLDMPYCDGLMIDLPSYPHGCSFI</sequence>
<evidence type="ECO:0000256" key="1">
    <source>
        <dbReference type="ARBA" id="ARBA00023015"/>
    </source>
</evidence>
<dbReference type="Gene3D" id="1.10.10.60">
    <property type="entry name" value="Homeodomain-like"/>
    <property type="match status" value="2"/>
</dbReference>
<dbReference type="Pfam" id="PF13921">
    <property type="entry name" value="Myb_DNA-bind_6"/>
    <property type="match status" value="1"/>
</dbReference>
<dbReference type="AlphaFoldDB" id="A0A0A9FY27"/>
<name>A0A0A9FY27_ARUDO</name>
<evidence type="ECO:0000259" key="7">
    <source>
        <dbReference type="PROSITE" id="PS51294"/>
    </source>
</evidence>
<evidence type="ECO:0000256" key="2">
    <source>
        <dbReference type="ARBA" id="ARBA00023125"/>
    </source>
</evidence>
<dbReference type="InterPro" id="IPR009057">
    <property type="entry name" value="Homeodomain-like_sf"/>
</dbReference>